<dbReference type="AlphaFoldDB" id="A0A7X9FS89"/>
<name>A0A7X9FS89_9DELT</name>
<protein>
    <submittedName>
        <fullName evidence="2">Uncharacterized protein</fullName>
    </submittedName>
</protein>
<dbReference type="Proteomes" id="UP000524246">
    <property type="component" value="Unassembled WGS sequence"/>
</dbReference>
<reference evidence="2 3" key="1">
    <citation type="journal article" date="2020" name="Biotechnol. Biofuels">
        <title>New insights from the biogas microbiome by comprehensive genome-resolved metagenomics of nearly 1600 species originating from multiple anaerobic digesters.</title>
        <authorList>
            <person name="Campanaro S."/>
            <person name="Treu L."/>
            <person name="Rodriguez-R L.M."/>
            <person name="Kovalovszki A."/>
            <person name="Ziels R.M."/>
            <person name="Maus I."/>
            <person name="Zhu X."/>
            <person name="Kougias P.G."/>
            <person name="Basile A."/>
            <person name="Luo G."/>
            <person name="Schluter A."/>
            <person name="Konstantinidis K.T."/>
            <person name="Angelidaki I."/>
        </authorList>
    </citation>
    <scope>NUCLEOTIDE SEQUENCE [LARGE SCALE GENOMIC DNA]</scope>
    <source>
        <strain evidence="2">AS27yjCOA_65</strain>
    </source>
</reference>
<evidence type="ECO:0000313" key="2">
    <source>
        <dbReference type="EMBL" id="NMC63304.1"/>
    </source>
</evidence>
<feature type="compositionally biased region" description="Low complexity" evidence="1">
    <location>
        <begin position="50"/>
        <end position="64"/>
    </location>
</feature>
<dbReference type="EMBL" id="JAAZON010000404">
    <property type="protein sequence ID" value="NMC63304.1"/>
    <property type="molecule type" value="Genomic_DNA"/>
</dbReference>
<evidence type="ECO:0000313" key="3">
    <source>
        <dbReference type="Proteomes" id="UP000524246"/>
    </source>
</evidence>
<organism evidence="2 3">
    <name type="scientific">SAR324 cluster bacterium</name>
    <dbReference type="NCBI Taxonomy" id="2024889"/>
    <lineage>
        <taxon>Bacteria</taxon>
        <taxon>Deltaproteobacteria</taxon>
        <taxon>SAR324 cluster</taxon>
    </lineage>
</organism>
<proteinExistence type="predicted"/>
<accession>A0A7X9FS89</accession>
<feature type="region of interest" description="Disordered" evidence="1">
    <location>
        <begin position="26"/>
        <end position="75"/>
    </location>
</feature>
<sequence>MDELRQGVDYGPEEDEYGLPWEDFIEDNIQETPETPEIPPEELPPEGTEPEAIPPESEAIPPESGEASVGGYQAGDVDTLNGEQLPIAETYDDINQLIRDSLGQYVIKFDYTTRHGIFTPDRIVEPHRTFVASTGNNILLTYDRTVGDIRGFIIGNIKPGGVLYENTFEIKPEIMRNRPKRRPIVKGKKPRRMVSKRR</sequence>
<comment type="caution">
    <text evidence="2">The sequence shown here is derived from an EMBL/GenBank/DDBJ whole genome shotgun (WGS) entry which is preliminary data.</text>
</comment>
<evidence type="ECO:0000256" key="1">
    <source>
        <dbReference type="SAM" id="MobiDB-lite"/>
    </source>
</evidence>
<gene>
    <name evidence="2" type="ORF">GYA55_09065</name>
</gene>
<feature type="region of interest" description="Disordered" evidence="1">
    <location>
        <begin position="179"/>
        <end position="198"/>
    </location>
</feature>